<dbReference type="NCBIfam" id="TIGR04183">
    <property type="entry name" value="Por_Secre_tail"/>
    <property type="match status" value="1"/>
</dbReference>
<keyword evidence="1 2" id="KW-0732">Signal</keyword>
<feature type="chain" id="PRO_5035292629" description="Por secretion system C-terminal sorting domain-containing protein" evidence="2">
    <location>
        <begin position="23"/>
        <end position="574"/>
    </location>
</feature>
<name>A0A8J2TSD7_9FLAO</name>
<evidence type="ECO:0000259" key="3">
    <source>
        <dbReference type="Pfam" id="PF07593"/>
    </source>
</evidence>
<evidence type="ECO:0000313" key="6">
    <source>
        <dbReference type="Proteomes" id="UP000598120"/>
    </source>
</evidence>
<reference evidence="5 6" key="1">
    <citation type="journal article" date="2014" name="Int. J. Syst. Evol. Microbiol.">
        <title>Complete genome sequence of Corynebacterium casei LMG S-19264T (=DSM 44701T), isolated from a smear-ripened cheese.</title>
        <authorList>
            <consortium name="US DOE Joint Genome Institute (JGI-PGF)"/>
            <person name="Walter F."/>
            <person name="Albersmeier A."/>
            <person name="Kalinowski J."/>
            <person name="Ruckert C."/>
        </authorList>
    </citation>
    <scope>NUCLEOTIDE SEQUENCE [LARGE SCALE GENOMIC DNA]</scope>
    <source>
        <strain evidence="5 6">CGMCC 1.15295</strain>
    </source>
</reference>
<dbReference type="Pfam" id="PF18962">
    <property type="entry name" value="Por_Secre_tail"/>
    <property type="match status" value="1"/>
</dbReference>
<accession>A0A8J2TSD7</accession>
<organism evidence="5 6">
    <name type="scientific">Aquaticitalea lipolytica</name>
    <dbReference type="NCBI Taxonomy" id="1247562"/>
    <lineage>
        <taxon>Bacteria</taxon>
        <taxon>Pseudomonadati</taxon>
        <taxon>Bacteroidota</taxon>
        <taxon>Flavobacteriia</taxon>
        <taxon>Flavobacteriales</taxon>
        <taxon>Flavobacteriaceae</taxon>
        <taxon>Aquaticitalea</taxon>
    </lineage>
</organism>
<dbReference type="PANTHER" id="PTHR44103:SF1">
    <property type="entry name" value="PROPROTEIN CONVERTASE P"/>
    <property type="match status" value="1"/>
</dbReference>
<gene>
    <name evidence="5" type="ORF">GCM10011531_16850</name>
</gene>
<feature type="signal peptide" evidence="2">
    <location>
        <begin position="1"/>
        <end position="22"/>
    </location>
</feature>
<feature type="domain" description="ASPIC/UnbV" evidence="3">
    <location>
        <begin position="417"/>
        <end position="483"/>
    </location>
</feature>
<dbReference type="PANTHER" id="PTHR44103">
    <property type="entry name" value="PROPROTEIN CONVERTASE P"/>
    <property type="match status" value="1"/>
</dbReference>
<evidence type="ECO:0000313" key="5">
    <source>
        <dbReference type="EMBL" id="GFZ86185.1"/>
    </source>
</evidence>
<dbReference type="InterPro" id="IPR028994">
    <property type="entry name" value="Integrin_alpha_N"/>
</dbReference>
<feature type="domain" description="Secretion system C-terminal sorting" evidence="4">
    <location>
        <begin position="504"/>
        <end position="572"/>
    </location>
</feature>
<keyword evidence="6" id="KW-1185">Reference proteome</keyword>
<dbReference type="AlphaFoldDB" id="A0A8J2TSD7"/>
<proteinExistence type="predicted"/>
<dbReference type="InterPro" id="IPR011519">
    <property type="entry name" value="UnbV_ASPIC"/>
</dbReference>
<dbReference type="Proteomes" id="UP000598120">
    <property type="component" value="Unassembled WGS sequence"/>
</dbReference>
<comment type="caution">
    <text evidence="5">The sequence shown here is derived from an EMBL/GenBank/DDBJ whole genome shotgun (WGS) entry which is preliminary data.</text>
</comment>
<protein>
    <recommendedName>
        <fullName evidence="7">Por secretion system C-terminal sorting domain-containing protein</fullName>
    </recommendedName>
</protein>
<dbReference type="RefSeq" id="WP_188605917.1">
    <property type="nucleotide sequence ID" value="NZ_BMIC01000002.1"/>
</dbReference>
<evidence type="ECO:0000256" key="1">
    <source>
        <dbReference type="ARBA" id="ARBA00022729"/>
    </source>
</evidence>
<dbReference type="EMBL" id="BMIC01000002">
    <property type="protein sequence ID" value="GFZ86185.1"/>
    <property type="molecule type" value="Genomic_DNA"/>
</dbReference>
<evidence type="ECO:0008006" key="7">
    <source>
        <dbReference type="Google" id="ProtNLM"/>
    </source>
</evidence>
<dbReference type="InterPro" id="IPR013517">
    <property type="entry name" value="FG-GAP"/>
</dbReference>
<evidence type="ECO:0000256" key="2">
    <source>
        <dbReference type="SAM" id="SignalP"/>
    </source>
</evidence>
<dbReference type="SUPFAM" id="SSF69318">
    <property type="entry name" value="Integrin alpha N-terminal domain"/>
    <property type="match status" value="1"/>
</dbReference>
<evidence type="ECO:0000259" key="4">
    <source>
        <dbReference type="Pfam" id="PF18962"/>
    </source>
</evidence>
<dbReference type="Pfam" id="PF07593">
    <property type="entry name" value="UnbV_ASPIC"/>
    <property type="match status" value="1"/>
</dbReference>
<dbReference type="InterPro" id="IPR026444">
    <property type="entry name" value="Secre_tail"/>
</dbReference>
<dbReference type="Gene3D" id="2.130.10.130">
    <property type="entry name" value="Integrin alpha, N-terminal"/>
    <property type="match status" value="2"/>
</dbReference>
<dbReference type="Pfam" id="PF13517">
    <property type="entry name" value="FG-GAP_3"/>
    <property type="match status" value="3"/>
</dbReference>
<sequence>MNTIKNIKILLITLLVSQYVFSQSFFEDKAIQLGIFNSWNYDVKLGGVSFFDFDNDGWDDITTACKADRPVKFYKNVSGTFVEQNFNLTITGHSKQVLWVDYDNDGDNDLFVTKVDGANKLYQNNGSFSFVDVTASAGFPNTGSLKTYGAAFGDIDNDGYLDVFLCNKDDSNVIPNQLYRNNGNGTFTNISNSAGISSVGHLSFCASFFDYDKDGYQDIYISNDRLPNKNILYRNNGNGTFSDVSVASATNITANAMSTTIDDYNYDGWLDIYVTNTSEGNFLLKNNGNGTFTNQAVSTGTVFNSIGWGAIFFDADNDIDLDLYVSGMIDNPNIGLLTSAFYECQPNYTYTIPANAGFANDNYVSFSNAIGDIDNDGYTDFIVANQAPDNHSLWQNTGGTNNWLKVKLQGVQSNKNGIGSWIEVYANNKTMFRYTLCGEGFLSQNSGTEIFGIGNATTIDYVKVKWLSGVEDIYNNVSPNQTLLVIEGTSTLSLNEDDYRNIKIYPNPSTGIIYFSDVLETTEVLVYDYLGRRIETLNIDANLNQIDLSNYAKGVYLLDIKTKTKSFSKKVILE</sequence>